<dbReference type="EMBL" id="FOJT01000005">
    <property type="protein sequence ID" value="SFB21234.1"/>
    <property type="molecule type" value="Genomic_DNA"/>
</dbReference>
<feature type="transmembrane region" description="Helical" evidence="1">
    <location>
        <begin position="197"/>
        <end position="215"/>
    </location>
</feature>
<feature type="transmembrane region" description="Helical" evidence="1">
    <location>
        <begin position="383"/>
        <end position="400"/>
    </location>
</feature>
<protein>
    <recommendedName>
        <fullName evidence="4">Dolichyl-phosphate-mannose-protein mannosyltransferase</fullName>
    </recommendedName>
</protein>
<dbReference type="AlphaFoldDB" id="A0A1I0Z6M0"/>
<reference evidence="3" key="1">
    <citation type="submission" date="2016-10" db="EMBL/GenBank/DDBJ databases">
        <authorList>
            <person name="Varghese N."/>
            <person name="Submissions S."/>
        </authorList>
    </citation>
    <scope>NUCLEOTIDE SEQUENCE [LARGE SCALE GENOMIC DNA]</scope>
    <source>
        <strain evidence="3">DSM 21789</strain>
    </source>
</reference>
<dbReference type="Proteomes" id="UP000199604">
    <property type="component" value="Unassembled WGS sequence"/>
</dbReference>
<feature type="transmembrane region" description="Helical" evidence="1">
    <location>
        <begin position="297"/>
        <end position="318"/>
    </location>
</feature>
<keyword evidence="1" id="KW-0472">Membrane</keyword>
<feature type="transmembrane region" description="Helical" evidence="1">
    <location>
        <begin position="107"/>
        <end position="125"/>
    </location>
</feature>
<dbReference type="RefSeq" id="WP_091476924.1">
    <property type="nucleotide sequence ID" value="NZ_FOJT01000005.1"/>
</dbReference>
<feature type="transmembrane region" description="Helical" evidence="1">
    <location>
        <begin position="160"/>
        <end position="185"/>
    </location>
</feature>
<name>A0A1I0Z6M0_9FLAO</name>
<gene>
    <name evidence="2" type="ORF">SAMN05660845_2058</name>
</gene>
<sequence>MKINFKILKTVEFSFLVIVSIYSLISAYFFLTRNAGSGDEMLFMNDLDFIKTEGWNNAVRKNISIPYMLLVYPLSLFLKNFIVLRLVNVLIVSSLFFYFFKRIKKQLPFYGFLLFFISTVGYFYFGTNDSLFFVALIIFLCEVFFLIGKGEWNATLALSALTIAFFARELILVYTPVILICFYIIYHKKGFSNLKWYYPLGLVALFLVLNLPSLTENGNLSYDLKSPPQSAKSNWVQRQYLAQLMVNKGELPNHNHPSWEQTDAYLKANGENSLPKGIISGVLFDIKLTVKEFFKDFFECTFFGFRQLGFILLLTFFFGARGFIRERKINESTFIPLILMMMLSIFSFIIISFVELRWLAPVFIASILYYWNLQHKKSINKNMVIINYAILILMSLYGSFNLCNKIISNCG</sequence>
<dbReference type="STRING" id="498292.SAMN05660845_2058"/>
<feature type="transmembrane region" description="Helical" evidence="1">
    <location>
        <begin position="76"/>
        <end position="100"/>
    </location>
</feature>
<keyword evidence="1" id="KW-0812">Transmembrane</keyword>
<evidence type="ECO:0000313" key="2">
    <source>
        <dbReference type="EMBL" id="SFB21234.1"/>
    </source>
</evidence>
<evidence type="ECO:0000256" key="1">
    <source>
        <dbReference type="SAM" id="Phobius"/>
    </source>
</evidence>
<feature type="transmembrane region" description="Helical" evidence="1">
    <location>
        <begin position="131"/>
        <end position="148"/>
    </location>
</feature>
<feature type="transmembrane region" description="Helical" evidence="1">
    <location>
        <begin position="338"/>
        <end position="371"/>
    </location>
</feature>
<proteinExistence type="predicted"/>
<evidence type="ECO:0008006" key="4">
    <source>
        <dbReference type="Google" id="ProtNLM"/>
    </source>
</evidence>
<feature type="transmembrane region" description="Helical" evidence="1">
    <location>
        <begin position="12"/>
        <end position="31"/>
    </location>
</feature>
<keyword evidence="3" id="KW-1185">Reference proteome</keyword>
<keyword evidence="1" id="KW-1133">Transmembrane helix</keyword>
<evidence type="ECO:0000313" key="3">
    <source>
        <dbReference type="Proteomes" id="UP000199604"/>
    </source>
</evidence>
<organism evidence="2 3">
    <name type="scientific">Flavobacterium swingsii</name>
    <dbReference type="NCBI Taxonomy" id="498292"/>
    <lineage>
        <taxon>Bacteria</taxon>
        <taxon>Pseudomonadati</taxon>
        <taxon>Bacteroidota</taxon>
        <taxon>Flavobacteriia</taxon>
        <taxon>Flavobacteriales</taxon>
        <taxon>Flavobacteriaceae</taxon>
        <taxon>Flavobacterium</taxon>
    </lineage>
</organism>
<accession>A0A1I0Z6M0</accession>
<dbReference type="OrthoDB" id="819664at2"/>